<evidence type="ECO:0000256" key="2">
    <source>
        <dbReference type="ARBA" id="ARBA00023242"/>
    </source>
</evidence>
<comment type="subcellular location">
    <subcellularLocation>
        <location evidence="1">Nucleus</location>
    </subcellularLocation>
</comment>
<keyword evidence="5" id="KW-1185">Reference proteome</keyword>
<proteinExistence type="predicted"/>
<feature type="domain" description="ELYS-like" evidence="3">
    <location>
        <begin position="71"/>
        <end position="272"/>
    </location>
</feature>
<gene>
    <name evidence="4" type="ORF">L210DRAFT_3403302</name>
</gene>
<name>A0AAD4GDP3_BOLED</name>
<sequence>MDIVRRSSSSSSPFLRLTQLQDADHATAASNVDDWLACFSPLAGSKLGTFPFTSHKIQSIESRRGHMSDLLIFDHLLIRGGIRNPDMLFPPADWTALKKVLDAVDQSVYDILKKDCLVYILLKWTWDIDPRETNAGWDVRYIQDRCIPPQFAALADAYWMLDTGTHLDKAVSILSDARLNSDYASKILQALALSSSPASFASGTAPATAALVVKYVRTAKPLLTEPDDIDLYALSLAQLSFMDAWAYQKSFPEASDTRERLLRKIIGWCLMRACLVSNHSIQNIPLICEISNTKARTPRSTRCIPTVLLRANVFTRTRPPFATFNVRVVRRQHPHHGHLIRPYTILTRGINSARPPLRARDSVRGLRRCDQTRPRIRFRFALSRKWSISFKYRFANHVVW</sequence>
<dbReference type="AlphaFoldDB" id="A0AAD4GDP3"/>
<comment type="caution">
    <text evidence="4">The sequence shown here is derived from an EMBL/GenBank/DDBJ whole genome shotgun (WGS) entry which is preliminary data.</text>
</comment>
<accession>A0AAD4GDP3</accession>
<reference evidence="4" key="1">
    <citation type="submission" date="2019-10" db="EMBL/GenBank/DDBJ databases">
        <authorList>
            <consortium name="DOE Joint Genome Institute"/>
            <person name="Kuo A."/>
            <person name="Miyauchi S."/>
            <person name="Kiss E."/>
            <person name="Drula E."/>
            <person name="Kohler A."/>
            <person name="Sanchez-Garcia M."/>
            <person name="Andreopoulos B."/>
            <person name="Barry K.W."/>
            <person name="Bonito G."/>
            <person name="Buee M."/>
            <person name="Carver A."/>
            <person name="Chen C."/>
            <person name="Cichocki N."/>
            <person name="Clum A."/>
            <person name="Culley D."/>
            <person name="Crous P.W."/>
            <person name="Fauchery L."/>
            <person name="Girlanda M."/>
            <person name="Hayes R."/>
            <person name="Keri Z."/>
            <person name="LaButti K."/>
            <person name="Lipzen A."/>
            <person name="Lombard V."/>
            <person name="Magnuson J."/>
            <person name="Maillard F."/>
            <person name="Morin E."/>
            <person name="Murat C."/>
            <person name="Nolan M."/>
            <person name="Ohm R."/>
            <person name="Pangilinan J."/>
            <person name="Pereira M."/>
            <person name="Perotto S."/>
            <person name="Peter M."/>
            <person name="Riley R."/>
            <person name="Sitrit Y."/>
            <person name="Stielow B."/>
            <person name="Szollosi G."/>
            <person name="Zifcakova L."/>
            <person name="Stursova M."/>
            <person name="Spatafora J.W."/>
            <person name="Tedersoo L."/>
            <person name="Vaario L.-M."/>
            <person name="Yamada A."/>
            <person name="Yan M."/>
            <person name="Wang P."/>
            <person name="Xu J."/>
            <person name="Bruns T."/>
            <person name="Baldrian P."/>
            <person name="Vilgalys R."/>
            <person name="Henrissat B."/>
            <person name="Grigoriev I.V."/>
            <person name="Hibbett D."/>
            <person name="Nagy L.G."/>
            <person name="Martin F.M."/>
        </authorList>
    </citation>
    <scope>NUCLEOTIDE SEQUENCE</scope>
    <source>
        <strain evidence="4">BED1</strain>
    </source>
</reference>
<evidence type="ECO:0000259" key="3">
    <source>
        <dbReference type="Pfam" id="PF13934"/>
    </source>
</evidence>
<reference evidence="4" key="2">
    <citation type="journal article" date="2020" name="Nat. Commun.">
        <title>Large-scale genome sequencing of mycorrhizal fungi provides insights into the early evolution of symbiotic traits.</title>
        <authorList>
            <person name="Miyauchi S."/>
            <person name="Kiss E."/>
            <person name="Kuo A."/>
            <person name="Drula E."/>
            <person name="Kohler A."/>
            <person name="Sanchez-Garcia M."/>
            <person name="Morin E."/>
            <person name="Andreopoulos B."/>
            <person name="Barry K.W."/>
            <person name="Bonito G."/>
            <person name="Buee M."/>
            <person name="Carver A."/>
            <person name="Chen C."/>
            <person name="Cichocki N."/>
            <person name="Clum A."/>
            <person name="Culley D."/>
            <person name="Crous P.W."/>
            <person name="Fauchery L."/>
            <person name="Girlanda M."/>
            <person name="Hayes R.D."/>
            <person name="Keri Z."/>
            <person name="LaButti K."/>
            <person name="Lipzen A."/>
            <person name="Lombard V."/>
            <person name="Magnuson J."/>
            <person name="Maillard F."/>
            <person name="Murat C."/>
            <person name="Nolan M."/>
            <person name="Ohm R.A."/>
            <person name="Pangilinan J."/>
            <person name="Pereira M.F."/>
            <person name="Perotto S."/>
            <person name="Peter M."/>
            <person name="Pfister S."/>
            <person name="Riley R."/>
            <person name="Sitrit Y."/>
            <person name="Stielow J.B."/>
            <person name="Szollosi G."/>
            <person name="Zifcakova L."/>
            <person name="Stursova M."/>
            <person name="Spatafora J.W."/>
            <person name="Tedersoo L."/>
            <person name="Vaario L.M."/>
            <person name="Yamada A."/>
            <person name="Yan M."/>
            <person name="Wang P."/>
            <person name="Xu J."/>
            <person name="Bruns T."/>
            <person name="Baldrian P."/>
            <person name="Vilgalys R."/>
            <person name="Dunand C."/>
            <person name="Henrissat B."/>
            <person name="Grigoriev I.V."/>
            <person name="Hibbett D."/>
            <person name="Nagy L.G."/>
            <person name="Martin F.M."/>
        </authorList>
    </citation>
    <scope>NUCLEOTIDE SEQUENCE</scope>
    <source>
        <strain evidence="4">BED1</strain>
    </source>
</reference>
<organism evidence="4 5">
    <name type="scientific">Boletus edulis BED1</name>
    <dbReference type="NCBI Taxonomy" id="1328754"/>
    <lineage>
        <taxon>Eukaryota</taxon>
        <taxon>Fungi</taxon>
        <taxon>Dikarya</taxon>
        <taxon>Basidiomycota</taxon>
        <taxon>Agaricomycotina</taxon>
        <taxon>Agaricomycetes</taxon>
        <taxon>Agaricomycetidae</taxon>
        <taxon>Boletales</taxon>
        <taxon>Boletineae</taxon>
        <taxon>Boletaceae</taxon>
        <taxon>Boletoideae</taxon>
        <taxon>Boletus</taxon>
    </lineage>
</organism>
<dbReference type="InterPro" id="IPR025151">
    <property type="entry name" value="ELYS_dom"/>
</dbReference>
<dbReference type="GO" id="GO:0005634">
    <property type="term" value="C:nucleus"/>
    <property type="evidence" value="ECO:0007669"/>
    <property type="project" value="UniProtKB-SubCell"/>
</dbReference>
<protein>
    <submittedName>
        <fullName evidence="4">Nuclear pore complex assembly-domain-containing protein</fullName>
    </submittedName>
</protein>
<evidence type="ECO:0000256" key="1">
    <source>
        <dbReference type="ARBA" id="ARBA00004123"/>
    </source>
</evidence>
<keyword evidence="2" id="KW-0539">Nucleus</keyword>
<dbReference type="Proteomes" id="UP001194468">
    <property type="component" value="Unassembled WGS sequence"/>
</dbReference>
<evidence type="ECO:0000313" key="5">
    <source>
        <dbReference type="Proteomes" id="UP001194468"/>
    </source>
</evidence>
<dbReference type="EMBL" id="WHUW01000015">
    <property type="protein sequence ID" value="KAF8439108.1"/>
    <property type="molecule type" value="Genomic_DNA"/>
</dbReference>
<dbReference type="Pfam" id="PF13934">
    <property type="entry name" value="ELYS"/>
    <property type="match status" value="1"/>
</dbReference>
<evidence type="ECO:0000313" key="4">
    <source>
        <dbReference type="EMBL" id="KAF8439108.1"/>
    </source>
</evidence>